<protein>
    <submittedName>
        <fullName evidence="2">Uncharacterized protein</fullName>
    </submittedName>
</protein>
<proteinExistence type="predicted"/>
<keyword evidence="1" id="KW-1133">Transmembrane helix</keyword>
<comment type="caution">
    <text evidence="2">The sequence shown here is derived from an EMBL/GenBank/DDBJ whole genome shotgun (WGS) entry which is preliminary data.</text>
</comment>
<sequence length="185" mass="20443">MSQNQDSEIFVFRISPLIKITLLSLYVALTIPLPFLSQVTNAPVPPMILGAGLALGAVALYAALTERVIIDDQGIQVSYPVWVPDLFRKGWYLPWAEIKALKPRTTGQGGLVYYFVSNSEKGYLLPMRIVGFAKLVRIVEAKTGIDTTDVRPLSQPWMYLILFGCTILLLLVDAWTISNAIAISS</sequence>
<keyword evidence="1" id="KW-0812">Transmembrane</keyword>
<keyword evidence="3" id="KW-1185">Reference proteome</keyword>
<feature type="transmembrane region" description="Helical" evidence="1">
    <location>
        <begin position="12"/>
        <end position="35"/>
    </location>
</feature>
<dbReference type="AlphaFoldDB" id="A0A3N6NMH9"/>
<dbReference type="Proteomes" id="UP000269154">
    <property type="component" value="Unassembled WGS sequence"/>
</dbReference>
<organism evidence="2 3">
    <name type="scientific">Okeania hirsuta</name>
    <dbReference type="NCBI Taxonomy" id="1458930"/>
    <lineage>
        <taxon>Bacteria</taxon>
        <taxon>Bacillati</taxon>
        <taxon>Cyanobacteriota</taxon>
        <taxon>Cyanophyceae</taxon>
        <taxon>Oscillatoriophycideae</taxon>
        <taxon>Oscillatoriales</taxon>
        <taxon>Microcoleaceae</taxon>
        <taxon>Okeania</taxon>
    </lineage>
</organism>
<reference evidence="2 3" key="1">
    <citation type="journal article" date="2018" name="ACS Chem. Biol.">
        <title>Ketoreductase domain dysfunction expands chemodiversity: malyngamide biosynthesis in the cyanobacterium Okeania hirsuta.</title>
        <authorList>
            <person name="Moss N.A."/>
            <person name="Leao T."/>
            <person name="Rankin M."/>
            <person name="McCullough T.M."/>
            <person name="Qu P."/>
            <person name="Korobeynikov A."/>
            <person name="Smith J.L."/>
            <person name="Gerwick L."/>
            <person name="Gerwick W.H."/>
        </authorList>
    </citation>
    <scope>NUCLEOTIDE SEQUENCE [LARGE SCALE GENOMIC DNA]</scope>
    <source>
        <strain evidence="2 3">PAB10Feb10-1</strain>
    </source>
</reference>
<dbReference type="RefSeq" id="WP_124146780.1">
    <property type="nucleotide sequence ID" value="NZ_CAWOKI010000195.1"/>
</dbReference>
<evidence type="ECO:0000313" key="2">
    <source>
        <dbReference type="EMBL" id="RQH43027.1"/>
    </source>
</evidence>
<feature type="transmembrane region" description="Helical" evidence="1">
    <location>
        <begin position="157"/>
        <end position="177"/>
    </location>
</feature>
<name>A0A3N6NMH9_9CYAN</name>
<dbReference type="OrthoDB" id="511176at2"/>
<evidence type="ECO:0000313" key="3">
    <source>
        <dbReference type="Proteomes" id="UP000269154"/>
    </source>
</evidence>
<gene>
    <name evidence="2" type="ORF">D5R40_13850</name>
</gene>
<dbReference type="EMBL" id="RCBY01000068">
    <property type="protein sequence ID" value="RQH43027.1"/>
    <property type="molecule type" value="Genomic_DNA"/>
</dbReference>
<accession>A0A3N6NMH9</accession>
<keyword evidence="1" id="KW-0472">Membrane</keyword>
<feature type="transmembrane region" description="Helical" evidence="1">
    <location>
        <begin position="47"/>
        <end position="64"/>
    </location>
</feature>
<evidence type="ECO:0000256" key="1">
    <source>
        <dbReference type="SAM" id="Phobius"/>
    </source>
</evidence>